<evidence type="ECO:0000313" key="2">
    <source>
        <dbReference type="EMBL" id="KAK6635615.1"/>
    </source>
</evidence>
<accession>A0ABR1B6B3</accession>
<protein>
    <submittedName>
        <fullName evidence="2">Uncharacterized protein</fullName>
    </submittedName>
</protein>
<proteinExistence type="predicted"/>
<organism evidence="2 3">
    <name type="scientific">Polyplax serrata</name>
    <name type="common">Common mouse louse</name>
    <dbReference type="NCBI Taxonomy" id="468196"/>
    <lineage>
        <taxon>Eukaryota</taxon>
        <taxon>Metazoa</taxon>
        <taxon>Ecdysozoa</taxon>
        <taxon>Arthropoda</taxon>
        <taxon>Hexapoda</taxon>
        <taxon>Insecta</taxon>
        <taxon>Pterygota</taxon>
        <taxon>Neoptera</taxon>
        <taxon>Paraneoptera</taxon>
        <taxon>Psocodea</taxon>
        <taxon>Troctomorpha</taxon>
        <taxon>Phthiraptera</taxon>
        <taxon>Anoplura</taxon>
        <taxon>Polyplacidae</taxon>
        <taxon>Polyplax</taxon>
    </lineage>
</organism>
<comment type="caution">
    <text evidence="2">The sequence shown here is derived from an EMBL/GenBank/DDBJ whole genome shotgun (WGS) entry which is preliminary data.</text>
</comment>
<name>A0ABR1B6B3_POLSC</name>
<feature type="region of interest" description="Disordered" evidence="1">
    <location>
        <begin position="40"/>
        <end position="75"/>
    </location>
</feature>
<evidence type="ECO:0000313" key="3">
    <source>
        <dbReference type="Proteomes" id="UP001359485"/>
    </source>
</evidence>
<feature type="compositionally biased region" description="Polar residues" evidence="1">
    <location>
        <begin position="50"/>
        <end position="59"/>
    </location>
</feature>
<dbReference type="EMBL" id="JAWJWF010000003">
    <property type="protein sequence ID" value="KAK6635615.1"/>
    <property type="molecule type" value="Genomic_DNA"/>
</dbReference>
<dbReference type="Proteomes" id="UP001359485">
    <property type="component" value="Unassembled WGS sequence"/>
</dbReference>
<sequence>MQGKSIQVNRGVPVRDVLGRKRLISVADSSLLLNFHVAQNRDENEEDDAAQTTADNQTEPSRENRIGRVPFLTGA</sequence>
<gene>
    <name evidence="2" type="ORF">RUM44_000869</name>
</gene>
<evidence type="ECO:0000256" key="1">
    <source>
        <dbReference type="SAM" id="MobiDB-lite"/>
    </source>
</evidence>
<reference evidence="2 3" key="1">
    <citation type="submission" date="2023-09" db="EMBL/GenBank/DDBJ databases">
        <title>Genomes of two closely related lineages of the louse Polyplax serrata with different host specificities.</title>
        <authorList>
            <person name="Martinu J."/>
            <person name="Tarabai H."/>
            <person name="Stefka J."/>
            <person name="Hypsa V."/>
        </authorList>
    </citation>
    <scope>NUCLEOTIDE SEQUENCE [LARGE SCALE GENOMIC DNA]</scope>
    <source>
        <strain evidence="2">98ZLc_SE</strain>
    </source>
</reference>
<keyword evidence="3" id="KW-1185">Reference proteome</keyword>